<gene>
    <name evidence="1" type="ORF">SORBI_3010G101350</name>
</gene>
<dbReference type="Proteomes" id="UP000000768">
    <property type="component" value="Chromosome 10"/>
</dbReference>
<accession>A0A1W0VSC3</accession>
<reference evidence="1 2" key="1">
    <citation type="journal article" date="2009" name="Nature">
        <title>The Sorghum bicolor genome and the diversification of grasses.</title>
        <authorList>
            <person name="Paterson A.H."/>
            <person name="Bowers J.E."/>
            <person name="Bruggmann R."/>
            <person name="Dubchak I."/>
            <person name="Grimwood J."/>
            <person name="Gundlach H."/>
            <person name="Haberer G."/>
            <person name="Hellsten U."/>
            <person name="Mitros T."/>
            <person name="Poliakov A."/>
            <person name="Schmutz J."/>
            <person name="Spannagl M."/>
            <person name="Tang H."/>
            <person name="Wang X."/>
            <person name="Wicker T."/>
            <person name="Bharti A.K."/>
            <person name="Chapman J."/>
            <person name="Feltus F.A."/>
            <person name="Gowik U."/>
            <person name="Grigoriev I.V."/>
            <person name="Lyons E."/>
            <person name="Maher C.A."/>
            <person name="Martis M."/>
            <person name="Narechania A."/>
            <person name="Otillar R.P."/>
            <person name="Penning B.W."/>
            <person name="Salamov A.A."/>
            <person name="Wang Y."/>
            <person name="Zhang L."/>
            <person name="Carpita N.C."/>
            <person name="Freeling M."/>
            <person name="Gingle A.R."/>
            <person name="Hash C.T."/>
            <person name="Keller B."/>
            <person name="Klein P."/>
            <person name="Kresovich S."/>
            <person name="McCann M.C."/>
            <person name="Ming R."/>
            <person name="Peterson D.G."/>
            <person name="Mehboob-ur-Rahman"/>
            <person name="Ware D."/>
            <person name="Westhoff P."/>
            <person name="Mayer K.F."/>
            <person name="Messing J."/>
            <person name="Rokhsar D.S."/>
        </authorList>
    </citation>
    <scope>NUCLEOTIDE SEQUENCE [LARGE SCALE GENOMIC DNA]</scope>
    <source>
        <strain evidence="2">cv. BTx623</strain>
    </source>
</reference>
<organism evidence="1 2">
    <name type="scientific">Sorghum bicolor</name>
    <name type="common">Sorghum</name>
    <name type="synonym">Sorghum vulgare</name>
    <dbReference type="NCBI Taxonomy" id="4558"/>
    <lineage>
        <taxon>Eukaryota</taxon>
        <taxon>Viridiplantae</taxon>
        <taxon>Streptophyta</taxon>
        <taxon>Embryophyta</taxon>
        <taxon>Tracheophyta</taxon>
        <taxon>Spermatophyta</taxon>
        <taxon>Magnoliopsida</taxon>
        <taxon>Liliopsida</taxon>
        <taxon>Poales</taxon>
        <taxon>Poaceae</taxon>
        <taxon>PACMAD clade</taxon>
        <taxon>Panicoideae</taxon>
        <taxon>Andropogonodae</taxon>
        <taxon>Andropogoneae</taxon>
        <taxon>Sorghinae</taxon>
        <taxon>Sorghum</taxon>
    </lineage>
</organism>
<evidence type="ECO:0000313" key="1">
    <source>
        <dbReference type="EMBL" id="OQU76160.1"/>
    </source>
</evidence>
<dbReference type="AlphaFoldDB" id="A0A1W0VSC3"/>
<dbReference type="InParanoid" id="A0A1W0VSC3"/>
<keyword evidence="2" id="KW-1185">Reference proteome</keyword>
<sequence length="63" mass="6995">MSRSKQQLVASQGVSDACRSSQIKMDVMEMTVKKILHSLCACIGRRVPQSQPHLRVHVSFGVN</sequence>
<proteinExistence type="predicted"/>
<dbReference type="EMBL" id="CM000769">
    <property type="protein sequence ID" value="OQU76160.1"/>
    <property type="molecule type" value="Genomic_DNA"/>
</dbReference>
<name>A0A1W0VSC3_SORBI</name>
<reference evidence="2" key="2">
    <citation type="journal article" date="2018" name="Plant J.">
        <title>The Sorghum bicolor reference genome: improved assembly, gene annotations, a transcriptome atlas, and signatures of genome organization.</title>
        <authorList>
            <person name="McCormick R.F."/>
            <person name="Truong S.K."/>
            <person name="Sreedasyam A."/>
            <person name="Jenkins J."/>
            <person name="Shu S."/>
            <person name="Sims D."/>
            <person name="Kennedy M."/>
            <person name="Amirebrahimi M."/>
            <person name="Weers B.D."/>
            <person name="McKinley B."/>
            <person name="Mattison A."/>
            <person name="Morishige D.T."/>
            <person name="Grimwood J."/>
            <person name="Schmutz J."/>
            <person name="Mullet J.E."/>
        </authorList>
    </citation>
    <scope>NUCLEOTIDE SEQUENCE [LARGE SCALE GENOMIC DNA]</scope>
    <source>
        <strain evidence="2">cv. BTx623</strain>
    </source>
</reference>
<evidence type="ECO:0000313" key="2">
    <source>
        <dbReference type="Proteomes" id="UP000000768"/>
    </source>
</evidence>
<protein>
    <submittedName>
        <fullName evidence="1">Uncharacterized protein</fullName>
    </submittedName>
</protein>
<dbReference type="Gramene" id="OQU76160">
    <property type="protein sequence ID" value="OQU76160"/>
    <property type="gene ID" value="SORBI_3010G101350"/>
</dbReference>